<dbReference type="GO" id="GO:0016020">
    <property type="term" value="C:membrane"/>
    <property type="evidence" value="ECO:0007669"/>
    <property type="project" value="InterPro"/>
</dbReference>
<organism evidence="9 10">
    <name type="scientific">Sediminibacillus albus</name>
    <dbReference type="NCBI Taxonomy" id="407036"/>
    <lineage>
        <taxon>Bacteria</taxon>
        <taxon>Bacillati</taxon>
        <taxon>Bacillota</taxon>
        <taxon>Bacilli</taxon>
        <taxon>Bacillales</taxon>
        <taxon>Bacillaceae</taxon>
        <taxon>Sediminibacillus</taxon>
    </lineage>
</organism>
<dbReference type="OrthoDB" id="2854767at2"/>
<dbReference type="STRING" id="407036.SAMN05216243_2393"/>
<sequence>MNINLNTLSVSLANLVTTYNPNLKQQEDYIRYGLEWILSGLFQTLLILTVSYLLNLTPFSLVSLVTGAIFRMLTGGVHFNTYIKCVYFSSTIIIIVAFVSKLYSKAFNHWSLYYGNVVLLFIIYYLYAPKLYKTKTLFSQKQKERFKLLSILLLIIFFLLTEFLVKDYRYILCIWISIFFQGFSLTNCGEKVILYIDNITKLKWRKKNGNLI</sequence>
<dbReference type="SMART" id="SM00793">
    <property type="entry name" value="AgrB"/>
    <property type="match status" value="1"/>
</dbReference>
<keyword evidence="10" id="KW-1185">Reference proteome</keyword>
<keyword evidence="5" id="KW-0378">Hydrolase</keyword>
<keyword evidence="1" id="KW-1003">Cell membrane</keyword>
<evidence type="ECO:0000256" key="7">
    <source>
        <dbReference type="ARBA" id="ARBA00023136"/>
    </source>
</evidence>
<dbReference type="Pfam" id="PF04647">
    <property type="entry name" value="AgrB"/>
    <property type="match status" value="1"/>
</dbReference>
<dbReference type="GO" id="GO:0006508">
    <property type="term" value="P:proteolysis"/>
    <property type="evidence" value="ECO:0007669"/>
    <property type="project" value="UniProtKB-KW"/>
</dbReference>
<keyword evidence="2" id="KW-0673">Quorum sensing</keyword>
<evidence type="ECO:0000256" key="3">
    <source>
        <dbReference type="ARBA" id="ARBA00022670"/>
    </source>
</evidence>
<evidence type="ECO:0000256" key="6">
    <source>
        <dbReference type="ARBA" id="ARBA00022989"/>
    </source>
</evidence>
<name>A0A1G9A3C8_9BACI</name>
<dbReference type="AlphaFoldDB" id="A0A1G9A3C8"/>
<keyword evidence="3" id="KW-0645">Protease</keyword>
<accession>A0A1G9A3C8</accession>
<keyword evidence="7 8" id="KW-0472">Membrane</keyword>
<keyword evidence="6 8" id="KW-1133">Transmembrane helix</keyword>
<feature type="transmembrane region" description="Helical" evidence="8">
    <location>
        <begin position="86"/>
        <end position="104"/>
    </location>
</feature>
<feature type="transmembrane region" description="Helical" evidence="8">
    <location>
        <begin position="32"/>
        <end position="53"/>
    </location>
</feature>
<feature type="transmembrane region" description="Helical" evidence="8">
    <location>
        <begin position="110"/>
        <end position="127"/>
    </location>
</feature>
<dbReference type="InterPro" id="IPR006741">
    <property type="entry name" value="AgrB"/>
</dbReference>
<dbReference type="RefSeq" id="WP_093214407.1">
    <property type="nucleotide sequence ID" value="NZ_FNFL01000003.1"/>
</dbReference>
<proteinExistence type="predicted"/>
<dbReference type="GO" id="GO:0009372">
    <property type="term" value="P:quorum sensing"/>
    <property type="evidence" value="ECO:0007669"/>
    <property type="project" value="UniProtKB-KW"/>
</dbReference>
<evidence type="ECO:0000313" key="9">
    <source>
        <dbReference type="EMBL" id="SDK21889.1"/>
    </source>
</evidence>
<reference evidence="9 10" key="1">
    <citation type="submission" date="2016-10" db="EMBL/GenBank/DDBJ databases">
        <authorList>
            <person name="de Groot N.N."/>
        </authorList>
    </citation>
    <scope>NUCLEOTIDE SEQUENCE [LARGE SCALE GENOMIC DNA]</scope>
    <source>
        <strain evidence="9 10">CGMCC 1.6502</strain>
    </source>
</reference>
<evidence type="ECO:0000256" key="5">
    <source>
        <dbReference type="ARBA" id="ARBA00022801"/>
    </source>
</evidence>
<feature type="transmembrane region" description="Helical" evidence="8">
    <location>
        <begin position="148"/>
        <end position="165"/>
    </location>
</feature>
<evidence type="ECO:0000313" key="10">
    <source>
        <dbReference type="Proteomes" id="UP000198694"/>
    </source>
</evidence>
<dbReference type="EMBL" id="FNFL01000003">
    <property type="protein sequence ID" value="SDK21889.1"/>
    <property type="molecule type" value="Genomic_DNA"/>
</dbReference>
<keyword evidence="4 8" id="KW-0812">Transmembrane</keyword>
<protein>
    <submittedName>
        <fullName evidence="9">Accessory gene regulator protein AgrB</fullName>
    </submittedName>
</protein>
<gene>
    <name evidence="9" type="ORF">SAMN05216243_2393</name>
</gene>
<evidence type="ECO:0000256" key="1">
    <source>
        <dbReference type="ARBA" id="ARBA00022475"/>
    </source>
</evidence>
<dbReference type="Proteomes" id="UP000198694">
    <property type="component" value="Unassembled WGS sequence"/>
</dbReference>
<evidence type="ECO:0000256" key="4">
    <source>
        <dbReference type="ARBA" id="ARBA00022692"/>
    </source>
</evidence>
<evidence type="ECO:0000256" key="2">
    <source>
        <dbReference type="ARBA" id="ARBA00022654"/>
    </source>
</evidence>
<dbReference type="GO" id="GO:0008233">
    <property type="term" value="F:peptidase activity"/>
    <property type="evidence" value="ECO:0007669"/>
    <property type="project" value="UniProtKB-KW"/>
</dbReference>
<evidence type="ECO:0000256" key="8">
    <source>
        <dbReference type="SAM" id="Phobius"/>
    </source>
</evidence>